<dbReference type="PROSITE" id="PS51782">
    <property type="entry name" value="LYSM"/>
    <property type="match status" value="1"/>
</dbReference>
<proteinExistence type="predicted"/>
<name>A0A4P6ZWN3_9BACL</name>
<dbReference type="Gene3D" id="3.10.350.10">
    <property type="entry name" value="LysM domain"/>
    <property type="match status" value="1"/>
</dbReference>
<dbReference type="SUPFAM" id="SSF54106">
    <property type="entry name" value="LysM domain"/>
    <property type="match status" value="1"/>
</dbReference>
<evidence type="ECO:0000313" key="4">
    <source>
        <dbReference type="Proteomes" id="UP000294292"/>
    </source>
</evidence>
<accession>A0A4P6ZWN3</accession>
<dbReference type="OrthoDB" id="2033517at2"/>
<organism evidence="3 4">
    <name type="scientific">Paenisporosarcina antarctica</name>
    <dbReference type="NCBI Taxonomy" id="417367"/>
    <lineage>
        <taxon>Bacteria</taxon>
        <taxon>Bacillati</taxon>
        <taxon>Bacillota</taxon>
        <taxon>Bacilli</taxon>
        <taxon>Bacillales</taxon>
        <taxon>Caryophanaceae</taxon>
        <taxon>Paenisporosarcina</taxon>
    </lineage>
</organism>
<evidence type="ECO:0000259" key="2">
    <source>
        <dbReference type="PROSITE" id="PS51782"/>
    </source>
</evidence>
<dbReference type="AlphaFoldDB" id="A0A4P6ZWN3"/>
<dbReference type="SMART" id="SM00257">
    <property type="entry name" value="LysM"/>
    <property type="match status" value="1"/>
</dbReference>
<evidence type="ECO:0000313" key="3">
    <source>
        <dbReference type="EMBL" id="QBP40792.1"/>
    </source>
</evidence>
<dbReference type="Proteomes" id="UP000294292">
    <property type="component" value="Chromosome"/>
</dbReference>
<dbReference type="CDD" id="cd00118">
    <property type="entry name" value="LysM"/>
    <property type="match status" value="1"/>
</dbReference>
<dbReference type="InterPro" id="IPR014248">
    <property type="entry name" value="Spore_coat_assembly_SafA"/>
</dbReference>
<dbReference type="InterPro" id="IPR018392">
    <property type="entry name" value="LysM"/>
</dbReference>
<feature type="compositionally biased region" description="Low complexity" evidence="1">
    <location>
        <begin position="210"/>
        <end position="222"/>
    </location>
</feature>
<feature type="compositionally biased region" description="Pro residues" evidence="1">
    <location>
        <begin position="173"/>
        <end position="193"/>
    </location>
</feature>
<dbReference type="RefSeq" id="WP_134209480.1">
    <property type="nucleotide sequence ID" value="NZ_CP038015.1"/>
</dbReference>
<feature type="domain" description="LysM" evidence="2">
    <location>
        <begin position="2"/>
        <end position="47"/>
    </location>
</feature>
<feature type="compositionally biased region" description="Low complexity" evidence="1">
    <location>
        <begin position="262"/>
        <end position="274"/>
    </location>
</feature>
<evidence type="ECO:0000256" key="1">
    <source>
        <dbReference type="SAM" id="MobiDB-lite"/>
    </source>
</evidence>
<dbReference type="KEGG" id="panc:E2636_06510"/>
<feature type="compositionally biased region" description="Low complexity" evidence="1">
    <location>
        <begin position="236"/>
        <end position="253"/>
    </location>
</feature>
<feature type="region of interest" description="Disordered" evidence="1">
    <location>
        <begin position="168"/>
        <end position="274"/>
    </location>
</feature>
<sequence>MHVHVVQKGDTLWKISRQYGVSFDEVKRLNAHLANPDYIVPGMKIFVPEKSTKKQEIKDHPYANDRPVKNNKEEYVPKALPKSLPKSMPKAMPQPMPQPKPYPPMQPIHIHMPEPKQPQPIPQPTMQMPPQVFQQPINQHLTMTQMVPPYMGVPYGWVPVPDMDVHQPQVLPTTPPIQKPQPKPLPKHIPAPKLPQGWQLDDSSSLGDVESSLQVPQLSPQYQQPPSPCGPPPPEYYQQQLQPEYYENQQAPSPCGPPPPAYYQHQQPPCGCGQPSYAQPASGYMPQQGPSPDVMQESDEMMHHPNMMPQQMMHDPNMMPQQMMHDPNMMPQQMMPHHMMPYMRCTPCHMLPAPQGQWGYPTPVRYY</sequence>
<protein>
    <submittedName>
        <fullName evidence="3">SafA/ExsA family spore coat assembly protein</fullName>
    </submittedName>
</protein>
<dbReference type="EMBL" id="CP038015">
    <property type="protein sequence ID" value="QBP40792.1"/>
    <property type="molecule type" value="Genomic_DNA"/>
</dbReference>
<gene>
    <name evidence="3" type="primary">safA</name>
    <name evidence="3" type="ORF">E2636_06510</name>
</gene>
<keyword evidence="4" id="KW-1185">Reference proteome</keyword>
<dbReference type="InterPro" id="IPR036779">
    <property type="entry name" value="LysM_dom_sf"/>
</dbReference>
<feature type="compositionally biased region" description="Pro residues" evidence="1">
    <location>
        <begin position="223"/>
        <end position="235"/>
    </location>
</feature>
<dbReference type="Pfam" id="PF01476">
    <property type="entry name" value="LysM"/>
    <property type="match status" value="1"/>
</dbReference>
<reference evidence="3 4" key="1">
    <citation type="submission" date="2019-03" db="EMBL/GenBank/DDBJ databases">
        <title>Complete genome sequence of Paenisporosarcina antarctica CGMCC 1.6503T.</title>
        <authorList>
            <person name="Rong J.-C."/>
            <person name="Chi N.-Y."/>
            <person name="Zhang Q.-F."/>
        </authorList>
    </citation>
    <scope>NUCLEOTIDE SEQUENCE [LARGE SCALE GENOMIC DNA]</scope>
    <source>
        <strain evidence="3 4">CGMCC 1.6503</strain>
    </source>
</reference>
<dbReference type="NCBIfam" id="TIGR02899">
    <property type="entry name" value="spore_safA"/>
    <property type="match status" value="1"/>
</dbReference>